<dbReference type="PROSITE" id="PS50088">
    <property type="entry name" value="ANK_REPEAT"/>
    <property type="match status" value="2"/>
</dbReference>
<dbReference type="GO" id="GO:0071356">
    <property type="term" value="P:cellular response to tumor necrosis factor"/>
    <property type="evidence" value="ECO:0007669"/>
    <property type="project" value="TreeGrafter"/>
</dbReference>
<dbReference type="KEGG" id="pbar:105425089"/>
<keyword evidence="4" id="KW-1185">Reference proteome</keyword>
<dbReference type="RefSeq" id="XP_011633951.1">
    <property type="nucleotide sequence ID" value="XM_011635649.1"/>
</dbReference>
<dbReference type="InterPro" id="IPR051070">
    <property type="entry name" value="NF-kappa-B_inhibitor"/>
</dbReference>
<accession>A0A6I9W271</accession>
<evidence type="ECO:0000313" key="5">
    <source>
        <dbReference type="RefSeq" id="XP_011633951.1"/>
    </source>
</evidence>
<dbReference type="InterPro" id="IPR036770">
    <property type="entry name" value="Ankyrin_rpt-contain_sf"/>
</dbReference>
<evidence type="ECO:0000256" key="1">
    <source>
        <dbReference type="ARBA" id="ARBA00022737"/>
    </source>
</evidence>
<dbReference type="Gene3D" id="1.25.40.20">
    <property type="entry name" value="Ankyrin repeat-containing domain"/>
    <property type="match status" value="1"/>
</dbReference>
<dbReference type="SMART" id="SM00248">
    <property type="entry name" value="ANK"/>
    <property type="match status" value="3"/>
</dbReference>
<dbReference type="OrthoDB" id="10254947at2759"/>
<proteinExistence type="predicted"/>
<dbReference type="AlphaFoldDB" id="A0A6I9W271"/>
<dbReference type="GeneID" id="105425089"/>
<evidence type="ECO:0000313" key="6">
    <source>
        <dbReference type="RefSeq" id="XP_011633953.1"/>
    </source>
</evidence>
<dbReference type="PANTHER" id="PTHR46680:SF2">
    <property type="entry name" value="NF-KAPPA-B INHIBITOR ZETA"/>
    <property type="match status" value="1"/>
</dbReference>
<keyword evidence="2 3" id="KW-0040">ANK repeat</keyword>
<gene>
    <name evidence="5 6" type="primary">LOC105425089</name>
</gene>
<dbReference type="SUPFAM" id="SSF48403">
    <property type="entry name" value="Ankyrin repeat"/>
    <property type="match status" value="1"/>
</dbReference>
<dbReference type="PROSITE" id="PS50297">
    <property type="entry name" value="ANK_REP_REGION"/>
    <property type="match status" value="2"/>
</dbReference>
<evidence type="ECO:0000256" key="2">
    <source>
        <dbReference type="ARBA" id="ARBA00023043"/>
    </source>
</evidence>
<feature type="repeat" description="ANK" evidence="3">
    <location>
        <begin position="771"/>
        <end position="803"/>
    </location>
</feature>
<dbReference type="GO" id="GO:0005829">
    <property type="term" value="C:cytosol"/>
    <property type="evidence" value="ECO:0007669"/>
    <property type="project" value="TreeGrafter"/>
</dbReference>
<dbReference type="Proteomes" id="UP000504615">
    <property type="component" value="Unplaced"/>
</dbReference>
<evidence type="ECO:0000313" key="4">
    <source>
        <dbReference type="Proteomes" id="UP000504615"/>
    </source>
</evidence>
<dbReference type="RefSeq" id="XP_011633953.1">
    <property type="nucleotide sequence ID" value="XM_011635651.1"/>
</dbReference>
<feature type="repeat" description="ANK" evidence="3">
    <location>
        <begin position="737"/>
        <end position="769"/>
    </location>
</feature>
<organism evidence="4 5">
    <name type="scientific">Pogonomyrmex barbatus</name>
    <name type="common">red harvester ant</name>
    <dbReference type="NCBI Taxonomy" id="144034"/>
    <lineage>
        <taxon>Eukaryota</taxon>
        <taxon>Metazoa</taxon>
        <taxon>Ecdysozoa</taxon>
        <taxon>Arthropoda</taxon>
        <taxon>Hexapoda</taxon>
        <taxon>Insecta</taxon>
        <taxon>Pterygota</taxon>
        <taxon>Neoptera</taxon>
        <taxon>Endopterygota</taxon>
        <taxon>Hymenoptera</taxon>
        <taxon>Apocrita</taxon>
        <taxon>Aculeata</taxon>
        <taxon>Formicoidea</taxon>
        <taxon>Formicidae</taxon>
        <taxon>Myrmicinae</taxon>
        <taxon>Pogonomyrmex</taxon>
    </lineage>
</organism>
<name>A0A6I9W271_9HYME</name>
<sequence length="824" mass="92087">MDNLVGPTSTKKRCSSQKEKIQLNECKRVFQLRQQFPSTVKEALKEGINIVEPVALTVTTPDVVTVLSNSENRLQKLRILSPDGRDLGEFSVTLRSPNLLKGNTVTITEPNLHFAKKPVILPSISHTKAFPRILRQGTTKVPKTKIEDTSGIKDISWTDSNSILHQRQSLLSNRMLTNSDATKGKMEEQTYSNINSVLPVNKICSDHSMHQTSDSDNKHRVHNGIDSIDADCMQIQEVNTENDATSVVVKTPLKKIVKSPSPTKLAIKFSDIKNMQMLSKNRNKGKIIATIKKTENGRIITSLKRVAADFVQMHEKINKNLDQNSLGNNDRKNLDTRRILDDNNSLQNKFNIISTNNQVKEVKTQNIMTIIPNNEVVSFNQNAVLREHNTSVKSSTENKTNVNHIAVTPCEDSKTGSQNNCPVIINDHAQHIPDLQVPCTDVTGQSNEQINCLKDLPQKNLLNRLDIIKKAMDSVKDSELREMALKALADCNIGIERHVPICPPEKHKSVHDTQVQTMVFGLLEPKTFILIDKDIDDINRLNQIILHDLPNNSNLPLADNSHSNNLISKIQTNTIEQESPFDLDSFMDSFWKENSDAFKMKETLSVTRIRCNNILEHLEKDFEHAKRYDQNGMLNIHNAIISNNVHLVRRHLMILQHCKESVDVLTESGATSLELAISYDVCSEIVNLLLEAGAQPVILKSIHESALIIASKHSSPYLLTLISRITDSKLLDQIDLEGLAAIHYCSMRGNLQGVKALLSAGATIDLKDMKSGRTALFHAIDNGHMSLMQVLLKAGAVTNLTNYAGQTPLSIMSDKSICQSIEKR</sequence>
<protein>
    <submittedName>
        <fullName evidence="5 6">Uncharacterized protein LOC105425089</fullName>
    </submittedName>
</protein>
<evidence type="ECO:0000256" key="3">
    <source>
        <dbReference type="PROSITE-ProRule" id="PRU00023"/>
    </source>
</evidence>
<dbReference type="Pfam" id="PF12796">
    <property type="entry name" value="Ank_2"/>
    <property type="match status" value="1"/>
</dbReference>
<dbReference type="GO" id="GO:0051059">
    <property type="term" value="F:NF-kappaB binding"/>
    <property type="evidence" value="ECO:0007669"/>
    <property type="project" value="TreeGrafter"/>
</dbReference>
<keyword evidence="1" id="KW-0677">Repeat</keyword>
<dbReference type="PANTHER" id="PTHR46680">
    <property type="entry name" value="NF-KAPPA-B INHIBITOR ALPHA"/>
    <property type="match status" value="1"/>
</dbReference>
<reference evidence="5 6" key="1">
    <citation type="submission" date="2025-04" db="UniProtKB">
        <authorList>
            <consortium name="RefSeq"/>
        </authorList>
    </citation>
    <scope>IDENTIFICATION</scope>
</reference>
<dbReference type="InterPro" id="IPR002110">
    <property type="entry name" value="Ankyrin_rpt"/>
</dbReference>